<dbReference type="EMBL" id="RDQH01000329">
    <property type="protein sequence ID" value="RXI04036.1"/>
    <property type="molecule type" value="Genomic_DNA"/>
</dbReference>
<evidence type="ECO:0000313" key="2">
    <source>
        <dbReference type="Proteomes" id="UP000290289"/>
    </source>
</evidence>
<dbReference type="Proteomes" id="UP000290289">
    <property type="component" value="Chromosome 3"/>
</dbReference>
<dbReference type="Gene3D" id="3.30.428.10">
    <property type="entry name" value="HIT-like"/>
    <property type="match status" value="1"/>
</dbReference>
<organism evidence="1 2">
    <name type="scientific">Malus domestica</name>
    <name type="common">Apple</name>
    <name type="synonym">Pyrus malus</name>
    <dbReference type="NCBI Taxonomy" id="3750"/>
    <lineage>
        <taxon>Eukaryota</taxon>
        <taxon>Viridiplantae</taxon>
        <taxon>Streptophyta</taxon>
        <taxon>Embryophyta</taxon>
        <taxon>Tracheophyta</taxon>
        <taxon>Spermatophyta</taxon>
        <taxon>Magnoliopsida</taxon>
        <taxon>eudicotyledons</taxon>
        <taxon>Gunneridae</taxon>
        <taxon>Pentapetalae</taxon>
        <taxon>rosids</taxon>
        <taxon>fabids</taxon>
        <taxon>Rosales</taxon>
        <taxon>Rosaceae</taxon>
        <taxon>Amygdaloideae</taxon>
        <taxon>Maleae</taxon>
        <taxon>Malus</taxon>
    </lineage>
</organism>
<protein>
    <submittedName>
        <fullName evidence="1">Uncharacterized protein</fullName>
    </submittedName>
</protein>
<dbReference type="PANTHER" id="PTHR46243:SF1">
    <property type="entry name" value="BIS(5'-ADENOSYL)-TRIPHOSPHATASE"/>
    <property type="match status" value="1"/>
</dbReference>
<dbReference type="PANTHER" id="PTHR46243">
    <property type="entry name" value="BIS(5'-ADENOSYL)-TRIPHOSPHATASE"/>
    <property type="match status" value="1"/>
</dbReference>
<dbReference type="AlphaFoldDB" id="A0A498K9J1"/>
<gene>
    <name evidence="1" type="ORF">DVH24_038310</name>
</gene>
<keyword evidence="2" id="KW-1185">Reference proteome</keyword>
<proteinExistence type="predicted"/>
<sequence length="215" mass="24246">MKNSISSPQKRKILFPTVASTVRSLITRSSSVARAAFLRPSSFSTPAKKPPIPALSFSLTSAASTIHYSLFIKRRQMASESFKFGPYNIDSREVFYSTKLSYALVNLRPLVPGTFLLLLTLNNQSMKIGCRNCKFDDPTLLFLCRSYPFICFGYEFCFEIVVMGKRINGDRTSTSCIGMIVVRRYGKELSAGNFLVLVPFFLLGELRQYMSFITD</sequence>
<name>A0A498K9J1_MALDO</name>
<dbReference type="STRING" id="3750.A0A498K9J1"/>
<dbReference type="InterPro" id="IPR036265">
    <property type="entry name" value="HIT-like_sf"/>
</dbReference>
<comment type="caution">
    <text evidence="1">The sequence shown here is derived from an EMBL/GenBank/DDBJ whole genome shotgun (WGS) entry which is preliminary data.</text>
</comment>
<evidence type="ECO:0000313" key="1">
    <source>
        <dbReference type="EMBL" id="RXI04036.1"/>
    </source>
</evidence>
<accession>A0A498K9J1</accession>
<dbReference type="InterPro" id="IPR051884">
    <property type="entry name" value="Bis(5'-adenosyl)-TPase_reg"/>
</dbReference>
<reference evidence="1 2" key="1">
    <citation type="submission" date="2018-10" db="EMBL/GenBank/DDBJ databases">
        <title>A high-quality apple genome assembly.</title>
        <authorList>
            <person name="Hu J."/>
        </authorList>
    </citation>
    <scope>NUCLEOTIDE SEQUENCE [LARGE SCALE GENOMIC DNA]</scope>
    <source>
        <strain evidence="2">cv. HFTH1</strain>
        <tissue evidence="1">Young leaf</tissue>
    </source>
</reference>